<evidence type="ECO:0000313" key="2">
    <source>
        <dbReference type="Proteomes" id="UP000054107"/>
    </source>
</evidence>
<accession>A0A0B7MSL0</accession>
<dbReference type="AlphaFoldDB" id="A0A0B7MSL0"/>
<evidence type="ECO:0000313" key="1">
    <source>
        <dbReference type="EMBL" id="CEP08956.1"/>
    </source>
</evidence>
<organism evidence="1 2">
    <name type="scientific">Parasitella parasitica</name>
    <dbReference type="NCBI Taxonomy" id="35722"/>
    <lineage>
        <taxon>Eukaryota</taxon>
        <taxon>Fungi</taxon>
        <taxon>Fungi incertae sedis</taxon>
        <taxon>Mucoromycota</taxon>
        <taxon>Mucoromycotina</taxon>
        <taxon>Mucoromycetes</taxon>
        <taxon>Mucorales</taxon>
        <taxon>Mucorineae</taxon>
        <taxon>Mucoraceae</taxon>
        <taxon>Parasitella</taxon>
    </lineage>
</organism>
<dbReference type="Proteomes" id="UP000054107">
    <property type="component" value="Unassembled WGS sequence"/>
</dbReference>
<name>A0A0B7MSL0_9FUNG</name>
<reference evidence="1 2" key="1">
    <citation type="submission" date="2014-09" db="EMBL/GenBank/DDBJ databases">
        <authorList>
            <person name="Ellenberger Sabrina"/>
        </authorList>
    </citation>
    <scope>NUCLEOTIDE SEQUENCE [LARGE SCALE GENOMIC DNA]</scope>
    <source>
        <strain evidence="1 2">CBS 412.66</strain>
    </source>
</reference>
<gene>
    <name evidence="1" type="primary">PARPA_02371.1 scaffold 4085</name>
</gene>
<sequence>MAEPQVAHRERIMTIKGSLNTIQFQERYREALEQFVRIVNDTIRHAHSLLKFIFLREFRNPQFDPLQYHFNKAFLQEYQEHVWESIKLRCELAFEDAGSLEDVKTLRPQAALHESKAGVHITNQQLKTRTYQEITEPAKWFRKALSRSSDTEIFSATFALEGGIHLRTLGHLRLFICYDVKASPERHFKAFFHLEKILEDIAA</sequence>
<proteinExistence type="predicted"/>
<dbReference type="EMBL" id="LN720687">
    <property type="protein sequence ID" value="CEP08956.1"/>
    <property type="molecule type" value="Genomic_DNA"/>
</dbReference>
<keyword evidence="2" id="KW-1185">Reference proteome</keyword>
<dbReference type="OrthoDB" id="2206220at2759"/>
<protein>
    <submittedName>
        <fullName evidence="1">Uncharacterized protein</fullName>
    </submittedName>
</protein>